<dbReference type="EMBL" id="QJKJ01000464">
    <property type="protein sequence ID" value="RDY12449.1"/>
    <property type="molecule type" value="Genomic_DNA"/>
</dbReference>
<proteinExistence type="predicted"/>
<sequence>MGEKVVIKHLSLRKVCKDQMNIRIKRQEERKEKSKTKRLEKKKERKKKSDREKKEIKEKRKFPKVTHDATFMCLLHNLHLFFINLDSMEANYKTKKDNLIRFVLYAALLGNVAPRDKSIWCSIPLKGGNPRDMSSGNTSLNSSSKSFILIGKETKEEETCNNMLMSIANSRNISTQKEVSQLDSSLPNQAQLQGPSHSNKSVYRM</sequence>
<dbReference type="AlphaFoldDB" id="A0A371IBP9"/>
<feature type="non-terminal residue" evidence="2">
    <location>
        <position position="1"/>
    </location>
</feature>
<evidence type="ECO:0000313" key="3">
    <source>
        <dbReference type="Proteomes" id="UP000257109"/>
    </source>
</evidence>
<feature type="compositionally biased region" description="Basic residues" evidence="1">
    <location>
        <begin position="33"/>
        <end position="46"/>
    </location>
</feature>
<comment type="caution">
    <text evidence="2">The sequence shown here is derived from an EMBL/GenBank/DDBJ whole genome shotgun (WGS) entry which is preliminary data.</text>
</comment>
<name>A0A371IBP9_MUCPR</name>
<feature type="region of interest" description="Disordered" evidence="1">
    <location>
        <begin position="26"/>
        <end position="59"/>
    </location>
</feature>
<feature type="region of interest" description="Disordered" evidence="1">
    <location>
        <begin position="178"/>
        <end position="205"/>
    </location>
</feature>
<accession>A0A371IBP9</accession>
<organism evidence="2 3">
    <name type="scientific">Mucuna pruriens</name>
    <name type="common">Velvet bean</name>
    <name type="synonym">Dolichos pruriens</name>
    <dbReference type="NCBI Taxonomy" id="157652"/>
    <lineage>
        <taxon>Eukaryota</taxon>
        <taxon>Viridiplantae</taxon>
        <taxon>Streptophyta</taxon>
        <taxon>Embryophyta</taxon>
        <taxon>Tracheophyta</taxon>
        <taxon>Spermatophyta</taxon>
        <taxon>Magnoliopsida</taxon>
        <taxon>eudicotyledons</taxon>
        <taxon>Gunneridae</taxon>
        <taxon>Pentapetalae</taxon>
        <taxon>rosids</taxon>
        <taxon>fabids</taxon>
        <taxon>Fabales</taxon>
        <taxon>Fabaceae</taxon>
        <taxon>Papilionoideae</taxon>
        <taxon>50 kb inversion clade</taxon>
        <taxon>NPAAA clade</taxon>
        <taxon>indigoferoid/millettioid clade</taxon>
        <taxon>Phaseoleae</taxon>
        <taxon>Mucuna</taxon>
    </lineage>
</organism>
<keyword evidence="3" id="KW-1185">Reference proteome</keyword>
<evidence type="ECO:0000256" key="1">
    <source>
        <dbReference type="SAM" id="MobiDB-lite"/>
    </source>
</evidence>
<evidence type="ECO:0000313" key="2">
    <source>
        <dbReference type="EMBL" id="RDY12449.1"/>
    </source>
</evidence>
<protein>
    <submittedName>
        <fullName evidence="2">Uncharacterized protein</fullName>
    </submittedName>
</protein>
<gene>
    <name evidence="2" type="ORF">CR513_02757</name>
</gene>
<feature type="compositionally biased region" description="Basic and acidic residues" evidence="1">
    <location>
        <begin position="47"/>
        <end position="58"/>
    </location>
</feature>
<dbReference type="Proteomes" id="UP000257109">
    <property type="component" value="Unassembled WGS sequence"/>
</dbReference>
<reference evidence="2" key="1">
    <citation type="submission" date="2018-05" db="EMBL/GenBank/DDBJ databases">
        <title>Draft genome of Mucuna pruriens seed.</title>
        <authorList>
            <person name="Nnadi N.E."/>
            <person name="Vos R."/>
            <person name="Hasami M.H."/>
            <person name="Devisetty U.K."/>
            <person name="Aguiy J.C."/>
        </authorList>
    </citation>
    <scope>NUCLEOTIDE SEQUENCE [LARGE SCALE GENOMIC DNA]</scope>
    <source>
        <strain evidence="2">JCA_2017</strain>
    </source>
</reference>